<feature type="domain" description="Peptidase M24" evidence="1">
    <location>
        <begin position="161"/>
        <end position="369"/>
    </location>
</feature>
<evidence type="ECO:0000313" key="3">
    <source>
        <dbReference type="EMBL" id="MDF2096558.1"/>
    </source>
</evidence>
<dbReference type="InterPro" id="IPR050659">
    <property type="entry name" value="Peptidase_M24B"/>
</dbReference>
<dbReference type="SUPFAM" id="SSF53092">
    <property type="entry name" value="Creatinase/prolidase N-terminal domain"/>
    <property type="match status" value="1"/>
</dbReference>
<evidence type="ECO:0000313" key="4">
    <source>
        <dbReference type="Proteomes" id="UP001215503"/>
    </source>
</evidence>
<accession>A0ABT5YP04</accession>
<dbReference type="Gene3D" id="3.90.230.10">
    <property type="entry name" value="Creatinase/methionine aminopeptidase superfamily"/>
    <property type="match status" value="1"/>
</dbReference>
<organism evidence="3 4">
    <name type="scientific">Aquibaculum arenosum</name>
    <dbReference type="NCBI Taxonomy" id="3032591"/>
    <lineage>
        <taxon>Bacteria</taxon>
        <taxon>Pseudomonadati</taxon>
        <taxon>Pseudomonadota</taxon>
        <taxon>Alphaproteobacteria</taxon>
        <taxon>Rhodospirillales</taxon>
        <taxon>Rhodovibrionaceae</taxon>
        <taxon>Aquibaculum</taxon>
    </lineage>
</organism>
<dbReference type="RefSeq" id="WP_275823104.1">
    <property type="nucleotide sequence ID" value="NZ_JARHUD010000006.1"/>
</dbReference>
<proteinExistence type="predicted"/>
<dbReference type="Gene3D" id="3.40.350.10">
    <property type="entry name" value="Creatinase/prolidase N-terminal domain"/>
    <property type="match status" value="1"/>
</dbReference>
<dbReference type="Proteomes" id="UP001215503">
    <property type="component" value="Unassembled WGS sequence"/>
</dbReference>
<dbReference type="PANTHER" id="PTHR46112:SF3">
    <property type="entry name" value="AMINOPEPTIDASE YPDF"/>
    <property type="match status" value="1"/>
</dbReference>
<protein>
    <submittedName>
        <fullName evidence="3">Xaa-Pro peptidase family protein</fullName>
    </submittedName>
</protein>
<feature type="domain" description="Creatinase N-terminal" evidence="2">
    <location>
        <begin position="17"/>
        <end position="153"/>
    </location>
</feature>
<evidence type="ECO:0000259" key="2">
    <source>
        <dbReference type="Pfam" id="PF01321"/>
    </source>
</evidence>
<dbReference type="PANTHER" id="PTHR46112">
    <property type="entry name" value="AMINOPEPTIDASE"/>
    <property type="match status" value="1"/>
</dbReference>
<dbReference type="SUPFAM" id="SSF55920">
    <property type="entry name" value="Creatinase/aminopeptidase"/>
    <property type="match status" value="1"/>
</dbReference>
<keyword evidence="4" id="KW-1185">Reference proteome</keyword>
<evidence type="ECO:0000259" key="1">
    <source>
        <dbReference type="Pfam" id="PF00557"/>
    </source>
</evidence>
<sequence>MRQREDLVFTMAEYVRRLATLRRAMARRELDALIVTTPENLCYLTGYHTPGYYWFQALVVPLEGEVFFVTRRLEDSNVQTYTWVSSSFPYDDFESPALELARRIDEQGLGEGRLGYERHSYFFRASEQDVCCEALPNASFVDAYGIVEDLRLVKSDDEIEVMRQSARTTEAGMQAGIDAISAGATENDVAAEIQWAMTKAGSEYPAIAPFIASGWRGSIGHATWMGRRIEPNEAVFLEVGGCIARYHTAMMRTVFVGDAPDAVRRAEAVVRDAMRATMETIKPGVPAQEVDRVARAVIREGAPDSAQSSRTGYSIGLAFAPDWGEGHILSLLEGQERLLEENMTFHLIPWVQVPGMAGVGLSETVRVTADGCESLFDFPRQVFVK</sequence>
<dbReference type="InterPro" id="IPR036005">
    <property type="entry name" value="Creatinase/aminopeptidase-like"/>
</dbReference>
<dbReference type="Pfam" id="PF00557">
    <property type="entry name" value="Peptidase_M24"/>
    <property type="match status" value="1"/>
</dbReference>
<dbReference type="InterPro" id="IPR029149">
    <property type="entry name" value="Creatin/AminoP/Spt16_N"/>
</dbReference>
<dbReference type="EMBL" id="JARHUD010000006">
    <property type="protein sequence ID" value="MDF2096558.1"/>
    <property type="molecule type" value="Genomic_DNA"/>
</dbReference>
<gene>
    <name evidence="3" type="ORF">P2G67_11270</name>
</gene>
<reference evidence="3 4" key="1">
    <citation type="submission" date="2023-03" db="EMBL/GenBank/DDBJ databases">
        <title>Fodinicurvata sp. CAU 1616 isolated from sea sendiment.</title>
        <authorList>
            <person name="Kim W."/>
        </authorList>
    </citation>
    <scope>NUCLEOTIDE SEQUENCE [LARGE SCALE GENOMIC DNA]</scope>
    <source>
        <strain evidence="3 4">CAU 1616</strain>
    </source>
</reference>
<comment type="caution">
    <text evidence="3">The sequence shown here is derived from an EMBL/GenBank/DDBJ whole genome shotgun (WGS) entry which is preliminary data.</text>
</comment>
<name>A0ABT5YP04_9PROT</name>
<dbReference type="InterPro" id="IPR000587">
    <property type="entry name" value="Creatinase_N"/>
</dbReference>
<dbReference type="InterPro" id="IPR000994">
    <property type="entry name" value="Pept_M24"/>
</dbReference>
<dbReference type="CDD" id="cd01066">
    <property type="entry name" value="APP_MetAP"/>
    <property type="match status" value="1"/>
</dbReference>
<dbReference type="Pfam" id="PF01321">
    <property type="entry name" value="Creatinase_N"/>
    <property type="match status" value="1"/>
</dbReference>